<evidence type="ECO:0000313" key="2">
    <source>
        <dbReference type="EMBL" id="CCD17710.1"/>
    </source>
</evidence>
<name>F9WK49_TRYCI</name>
<evidence type="ECO:0000256" key="1">
    <source>
        <dbReference type="SAM" id="MobiDB-lite"/>
    </source>
</evidence>
<evidence type="ECO:0000313" key="3">
    <source>
        <dbReference type="Proteomes" id="UP000000702"/>
    </source>
</evidence>
<accession>F9WK49</accession>
<gene>
    <name evidence="2" type="ORF">TCIL3000_0_24960</name>
</gene>
<dbReference type="Proteomes" id="UP000000702">
    <property type="component" value="Unassembled WGS sequence"/>
</dbReference>
<reference evidence="3" key="1">
    <citation type="submission" date="2011-07" db="EMBL/GenBank/DDBJ databases">
        <title>Divergent evolution of antigenic variation in African trypanosomes.</title>
        <authorList>
            <person name="Jackson A.P."/>
            <person name="Berry A."/>
            <person name="Allison H.C."/>
            <person name="Burton P."/>
            <person name="Anderson J."/>
            <person name="Aslett M."/>
            <person name="Brown R."/>
            <person name="Corton N."/>
            <person name="Harris D."/>
            <person name="Hauser H."/>
            <person name="Gamble J."/>
            <person name="Gilderthorp R."/>
            <person name="McQuillan J."/>
            <person name="Quail M.A."/>
            <person name="Sanders M."/>
            <person name="Van Tonder A."/>
            <person name="Ginger M.L."/>
            <person name="Donelson J.E."/>
            <person name="Field M.C."/>
            <person name="Barry J.D."/>
            <person name="Berriman M."/>
            <person name="Hertz-Fowler C."/>
        </authorList>
    </citation>
    <scope>NUCLEOTIDE SEQUENCE [LARGE SCALE GENOMIC DNA]</scope>
    <source>
        <strain evidence="3">IL3000</strain>
    </source>
</reference>
<organism evidence="2 3">
    <name type="scientific">Trypanosoma congolense (strain IL3000)</name>
    <dbReference type="NCBI Taxonomy" id="1068625"/>
    <lineage>
        <taxon>Eukaryota</taxon>
        <taxon>Discoba</taxon>
        <taxon>Euglenozoa</taxon>
        <taxon>Kinetoplastea</taxon>
        <taxon>Metakinetoplastina</taxon>
        <taxon>Trypanosomatida</taxon>
        <taxon>Trypanosomatidae</taxon>
        <taxon>Trypanosoma</taxon>
        <taxon>Nannomonas</taxon>
    </lineage>
</organism>
<sequence>MPRPREELLPAPRAGIRLLLAKQTLPTPGVSPATDRMISDPREASSPRQFASPGIDPSIPLGSTNHGSWITPNVSADRQQETPRIQRSTPARAGKYSTSFIHPRVPVLLHISSLVTVSLLPAPVLSNRRDTGAWLPPGRGTIPGHHVEVAGVTKGSAIFVVKGVRD</sequence>
<feature type="region of interest" description="Disordered" evidence="1">
    <location>
        <begin position="22"/>
        <end position="91"/>
    </location>
</feature>
<keyword evidence="3" id="KW-1185">Reference proteome</keyword>
<dbReference type="EMBL" id="CAEQ01002808">
    <property type="protein sequence ID" value="CCD17710.1"/>
    <property type="molecule type" value="Genomic_DNA"/>
</dbReference>
<comment type="caution">
    <text evidence="2">The sequence shown here is derived from an EMBL/GenBank/DDBJ whole genome shotgun (WGS) entry which is preliminary data.</text>
</comment>
<feature type="compositionally biased region" description="Polar residues" evidence="1">
    <location>
        <begin position="61"/>
        <end position="89"/>
    </location>
</feature>
<dbReference type="VEuPathDB" id="TriTrypDB:TcIL3000_0_24960"/>
<protein>
    <submittedName>
        <fullName evidence="2">WGS project CAEQ00000000 data, annotated contig 985</fullName>
    </submittedName>
</protein>
<proteinExistence type="predicted"/>
<dbReference type="AlphaFoldDB" id="F9WK49"/>
<reference evidence="2 3" key="2">
    <citation type="journal article" date="2012" name="Proc. Natl. Acad. Sci. U.S.A.">
        <title>Antigenic diversity is generated by distinct evolutionary mechanisms in African trypanosome species.</title>
        <authorList>
            <person name="Jackson A.P."/>
            <person name="Berry A."/>
            <person name="Aslett M."/>
            <person name="Allison H.C."/>
            <person name="Burton P."/>
            <person name="Vavrova-Anderson J."/>
            <person name="Brown R."/>
            <person name="Browne H."/>
            <person name="Corton N."/>
            <person name="Hauser H."/>
            <person name="Gamble J."/>
            <person name="Gilderthorp R."/>
            <person name="Marcello L."/>
            <person name="McQuillan J."/>
            <person name="Otto T.D."/>
            <person name="Quail M.A."/>
            <person name="Sanders M.J."/>
            <person name="van Tonder A."/>
            <person name="Ginger M.L."/>
            <person name="Field M.C."/>
            <person name="Barry J.D."/>
            <person name="Hertz-Fowler C."/>
            <person name="Berriman M."/>
        </authorList>
    </citation>
    <scope>NUCLEOTIDE SEQUENCE [LARGE SCALE GENOMIC DNA]</scope>
    <source>
        <strain evidence="2 3">IL3000</strain>
    </source>
</reference>